<comment type="caution">
    <text evidence="7">The sequence shown here is derived from an EMBL/GenBank/DDBJ whole genome shotgun (WGS) entry which is preliminary data.</text>
</comment>
<feature type="transmembrane region" description="Helical" evidence="6">
    <location>
        <begin position="613"/>
        <end position="630"/>
    </location>
</feature>
<dbReference type="GO" id="GO:0022857">
    <property type="term" value="F:transmembrane transporter activity"/>
    <property type="evidence" value="ECO:0007669"/>
    <property type="project" value="InterPro"/>
</dbReference>
<dbReference type="Gene3D" id="1.20.1250.20">
    <property type="entry name" value="MFS general substrate transporter like domains"/>
    <property type="match status" value="2"/>
</dbReference>
<keyword evidence="3 6" id="KW-0812">Transmembrane</keyword>
<reference evidence="7 8" key="1">
    <citation type="journal article" date="2021" name="Hortic Res">
        <title>Chromosome-scale assembly of the Dendrobium chrysotoxum genome enhances the understanding of orchid evolution.</title>
        <authorList>
            <person name="Zhang Y."/>
            <person name="Zhang G.Q."/>
            <person name="Zhang D."/>
            <person name="Liu X.D."/>
            <person name="Xu X.Y."/>
            <person name="Sun W.H."/>
            <person name="Yu X."/>
            <person name="Zhu X."/>
            <person name="Wang Z.W."/>
            <person name="Zhao X."/>
            <person name="Zhong W.Y."/>
            <person name="Chen H."/>
            <person name="Yin W.L."/>
            <person name="Huang T."/>
            <person name="Niu S.C."/>
            <person name="Liu Z.J."/>
        </authorList>
    </citation>
    <scope>NUCLEOTIDE SEQUENCE [LARGE SCALE GENOMIC DNA]</scope>
    <source>
        <strain evidence="7">Lindl</strain>
    </source>
</reference>
<feature type="transmembrane region" description="Helical" evidence="6">
    <location>
        <begin position="645"/>
        <end position="663"/>
    </location>
</feature>
<feature type="transmembrane region" description="Helical" evidence="6">
    <location>
        <begin position="787"/>
        <end position="808"/>
    </location>
</feature>
<feature type="transmembrane region" description="Helical" evidence="6">
    <location>
        <begin position="88"/>
        <end position="106"/>
    </location>
</feature>
<feature type="transmembrane region" description="Helical" evidence="6">
    <location>
        <begin position="423"/>
        <end position="443"/>
    </location>
</feature>
<feature type="transmembrane region" description="Helical" evidence="6">
    <location>
        <begin position="56"/>
        <end position="73"/>
    </location>
</feature>
<feature type="transmembrane region" description="Helical" evidence="6">
    <location>
        <begin position="1026"/>
        <end position="1049"/>
    </location>
</feature>
<dbReference type="Pfam" id="PF00854">
    <property type="entry name" value="PTR2"/>
    <property type="match status" value="2"/>
</dbReference>
<dbReference type="InterPro" id="IPR000109">
    <property type="entry name" value="POT_fam"/>
</dbReference>
<protein>
    <submittedName>
        <fullName evidence="7">Uncharacterized protein</fullName>
    </submittedName>
</protein>
<feature type="transmembrane region" description="Helical" evidence="6">
    <location>
        <begin position="904"/>
        <end position="923"/>
    </location>
</feature>
<gene>
    <name evidence="7" type="ORF">IEQ34_019126</name>
</gene>
<evidence type="ECO:0000256" key="1">
    <source>
        <dbReference type="ARBA" id="ARBA00004141"/>
    </source>
</evidence>
<feature type="transmembrane region" description="Helical" evidence="6">
    <location>
        <begin position="202"/>
        <end position="224"/>
    </location>
</feature>
<dbReference type="CDD" id="cd17351">
    <property type="entry name" value="MFS_NPF"/>
    <property type="match status" value="2"/>
</dbReference>
<dbReference type="GO" id="GO:0016020">
    <property type="term" value="C:membrane"/>
    <property type="evidence" value="ECO:0007669"/>
    <property type="project" value="UniProtKB-SubCell"/>
</dbReference>
<dbReference type="SUPFAM" id="SSF103473">
    <property type="entry name" value="MFS general substrate transporter"/>
    <property type="match status" value="2"/>
</dbReference>
<feature type="transmembrane region" description="Helical" evidence="6">
    <location>
        <begin position="463"/>
        <end position="485"/>
    </location>
</feature>
<evidence type="ECO:0000256" key="3">
    <source>
        <dbReference type="ARBA" id="ARBA00022692"/>
    </source>
</evidence>
<feature type="transmembrane region" description="Helical" evidence="6">
    <location>
        <begin position="113"/>
        <end position="136"/>
    </location>
</feature>
<feature type="transmembrane region" description="Helical" evidence="6">
    <location>
        <begin position="230"/>
        <end position="251"/>
    </location>
</feature>
<sequence>MEVETGGISGRGAEALPVKASATLVSNGSVDFRGRIADKVTTGGWRAAPFIIVNEVAERMTFYAIAINLMIFLRKEMHEELAEASNHVTNWIGSAFILTIVGAFLADSYLGRFLTTLIFSSIYAVGAVLLTVAASIDSFRPPPCDFGGEDCQSATLLQDAFLFGAISLIAVGTGGIKPCISSFGADQFDDADPNESRKKCSFFNWFFFAINFGVMISITLVAYIEERKDWGWGFGVSAAANVASILTLVAGMRFYRHQKPRGSPFTRFLQVFVAACRNYAKGVEVKSEEVLFEVKTERSLPHTRRFKFLDKAAVGSEDGQVADTVSRWKLCTVTQVEEFKSFVRVLPIWATTIAFPFAFAQISFFINQGMVMDRRLSEHLVVPPGSVAIFATVNALFFIPLYERYLVPLFKRFTGHPRGLSSLQRVGIGLFITIPAFAIAALVERHRRSSADQSKTLTFWWLSPQYFLLGIAEMFAYVGQLEFFYDEATDGTRSVSSSVFLSAIGVGNWLGALLVKIVERGKEGWLNSDLNRSKLDYYYWIVCGINAVNFCIFYAVVARFYKRDCAASGENRDKVVSPSTLVSNGAVDYQGRIADKVTTGGWKAAPFIIVNEVAERIAFFAILINMMIYLTKEMHEALPDASTRITNWIGSAFMLTLLGAFLADSYLGRFLIVVIFSPIYAAGTVLLTLAASIDSLRPPPCTLGSESCESATGPQNGFLLVAMALIALGTGGIKPCISSFGADQFDEADPIEARKKSSFFNWFFFALTLGICISITLIAYIEDRMGWAWGFGLSAFINVSSVLILVAGRRRYRYQKPRGSPFTRFLQVFVAASRNYAKGVQVKYAEELFEVKTKESAIYGARKLPHTREFSFLDNAAVGASDVNDGDHSRWMLCTVTQVEELKAFIRILPIWVTTIAFQLAFSQMNFFIAQGLVMNRRLSSNFVVPPGSVLIFATASSLIFILMYERFIVPLFRRLTSHRRGLSPLQRVGIGLFISIPTFAVAAQVEHHRRSSAHMGSKLSFWWLFPQYFLLGISEVLFYVGQLEFFYYEATDGTRSLSSAVFLSASGVGSWLSTLLVKVVERKTGGVGRGWLRRDLNGSKLDYFYWIVCVINAVNFCIFYVVVTRFYKGNGAASTNNDDEAEPNGLIREEKV</sequence>
<feature type="transmembrane region" description="Helical" evidence="6">
    <location>
        <begin position="717"/>
        <end position="737"/>
    </location>
</feature>
<proteinExistence type="inferred from homology"/>
<feature type="transmembrane region" description="Helical" evidence="6">
    <location>
        <begin position="943"/>
        <end position="965"/>
    </location>
</feature>
<feature type="transmembrane region" description="Helical" evidence="6">
    <location>
        <begin position="1061"/>
        <end position="1081"/>
    </location>
</feature>
<organism evidence="7 8">
    <name type="scientific">Dendrobium chrysotoxum</name>
    <name type="common">Orchid</name>
    <dbReference type="NCBI Taxonomy" id="161865"/>
    <lineage>
        <taxon>Eukaryota</taxon>
        <taxon>Viridiplantae</taxon>
        <taxon>Streptophyta</taxon>
        <taxon>Embryophyta</taxon>
        <taxon>Tracheophyta</taxon>
        <taxon>Spermatophyta</taxon>
        <taxon>Magnoliopsida</taxon>
        <taxon>Liliopsida</taxon>
        <taxon>Asparagales</taxon>
        <taxon>Orchidaceae</taxon>
        <taxon>Epidendroideae</taxon>
        <taxon>Malaxideae</taxon>
        <taxon>Dendrobiinae</taxon>
        <taxon>Dendrobium</taxon>
    </lineage>
</organism>
<dbReference type="EMBL" id="JAGFBR010000017">
    <property type="protein sequence ID" value="KAH0451827.1"/>
    <property type="molecule type" value="Genomic_DNA"/>
</dbReference>
<dbReference type="InterPro" id="IPR036259">
    <property type="entry name" value="MFS_trans_sf"/>
</dbReference>
<evidence type="ECO:0000313" key="7">
    <source>
        <dbReference type="EMBL" id="KAH0451827.1"/>
    </source>
</evidence>
<dbReference type="AlphaFoldDB" id="A0AAV7G6J8"/>
<feature type="transmembrane region" description="Helical" evidence="6">
    <location>
        <begin position="497"/>
        <end position="517"/>
    </location>
</feature>
<comment type="subcellular location">
    <subcellularLocation>
        <location evidence="1">Membrane</location>
        <topology evidence="1">Multi-pass membrane protein</topology>
    </subcellularLocation>
</comment>
<dbReference type="Proteomes" id="UP000775213">
    <property type="component" value="Unassembled WGS sequence"/>
</dbReference>
<keyword evidence="5 6" id="KW-0472">Membrane</keyword>
<feature type="transmembrane region" description="Helical" evidence="6">
    <location>
        <begin position="670"/>
        <end position="693"/>
    </location>
</feature>
<dbReference type="PANTHER" id="PTHR11654">
    <property type="entry name" value="OLIGOPEPTIDE TRANSPORTER-RELATED"/>
    <property type="match status" value="1"/>
</dbReference>
<evidence type="ECO:0000256" key="6">
    <source>
        <dbReference type="SAM" id="Phobius"/>
    </source>
</evidence>
<evidence type="ECO:0000256" key="5">
    <source>
        <dbReference type="ARBA" id="ARBA00023136"/>
    </source>
</evidence>
<evidence type="ECO:0000256" key="2">
    <source>
        <dbReference type="ARBA" id="ARBA00005982"/>
    </source>
</evidence>
<keyword evidence="8" id="KW-1185">Reference proteome</keyword>
<feature type="transmembrane region" description="Helical" evidence="6">
    <location>
        <begin position="386"/>
        <end position="402"/>
    </location>
</feature>
<keyword evidence="4 6" id="KW-1133">Transmembrane helix</keyword>
<feature type="transmembrane region" description="Helical" evidence="6">
    <location>
        <begin position="156"/>
        <end position="176"/>
    </location>
</feature>
<evidence type="ECO:0000313" key="8">
    <source>
        <dbReference type="Proteomes" id="UP000775213"/>
    </source>
</evidence>
<comment type="similarity">
    <text evidence="2">Belongs to the major facilitator superfamily. Proton-dependent oligopeptide transporter (POT/PTR) (TC 2.A.17) family.</text>
</comment>
<feature type="transmembrane region" description="Helical" evidence="6">
    <location>
        <begin position="1104"/>
        <end position="1124"/>
    </location>
</feature>
<feature type="transmembrane region" description="Helical" evidence="6">
    <location>
        <begin position="537"/>
        <end position="557"/>
    </location>
</feature>
<accession>A0AAV7G6J8</accession>
<feature type="transmembrane region" description="Helical" evidence="6">
    <location>
        <begin position="345"/>
        <end position="366"/>
    </location>
</feature>
<name>A0AAV7G6J8_DENCH</name>
<evidence type="ECO:0000256" key="4">
    <source>
        <dbReference type="ARBA" id="ARBA00022989"/>
    </source>
</evidence>
<feature type="transmembrane region" description="Helical" evidence="6">
    <location>
        <begin position="758"/>
        <end position="781"/>
    </location>
</feature>